<accession>A0ABS1M0H4</accession>
<dbReference type="Pfam" id="PF12697">
    <property type="entry name" value="Abhydrolase_6"/>
    <property type="match status" value="1"/>
</dbReference>
<dbReference type="Gene3D" id="3.40.50.1820">
    <property type="entry name" value="alpha/beta hydrolase"/>
    <property type="match status" value="1"/>
</dbReference>
<dbReference type="PANTHER" id="PTHR43194:SF2">
    <property type="entry name" value="PEROXISOMAL MEMBRANE PROTEIN LPX1"/>
    <property type="match status" value="1"/>
</dbReference>
<dbReference type="InterPro" id="IPR029058">
    <property type="entry name" value="AB_hydrolase_fold"/>
</dbReference>
<reference evidence="2 3" key="1">
    <citation type="submission" date="2021-01" db="EMBL/GenBank/DDBJ databases">
        <title>WGS of actinomycetes isolated from Thailand.</title>
        <authorList>
            <person name="Thawai C."/>
        </authorList>
    </citation>
    <scope>NUCLEOTIDE SEQUENCE [LARGE SCALE GENOMIC DNA]</scope>
    <source>
        <strain evidence="2 3">LPG 2</strain>
    </source>
</reference>
<sequence length="266" mass="28455">MQTVQEGTLDGGLPHLSFGAGEPLVTMPGFMPIHGNPTGMTRRSTLAPLQSLATTHRVRLVSRRPGMRQGASIADVAADYADALTANFDGPVDVAGLSAGGAVALQLAADHPKLVRRLILVGCGHTWSPFGKAALREWVTRARAGRPPMRAMTGSVTTVPALRPLGRMVMWLNDLDIRGKDLSDGIAMATALAEFDCRDRLPDITAPTLLVAGDRDPLITAEIVDTTVRSAADARAVRIPRRGHLRTFTGSRLAREMEQFLSVAPR</sequence>
<dbReference type="GO" id="GO:0016787">
    <property type="term" value="F:hydrolase activity"/>
    <property type="evidence" value="ECO:0007669"/>
    <property type="project" value="UniProtKB-KW"/>
</dbReference>
<evidence type="ECO:0000313" key="3">
    <source>
        <dbReference type="Proteomes" id="UP000602198"/>
    </source>
</evidence>
<comment type="caution">
    <text evidence="2">The sequence shown here is derived from an EMBL/GenBank/DDBJ whole genome shotgun (WGS) entry which is preliminary data.</text>
</comment>
<dbReference type="InterPro" id="IPR050228">
    <property type="entry name" value="Carboxylesterase_BioH"/>
</dbReference>
<dbReference type="SUPFAM" id="SSF53474">
    <property type="entry name" value="alpha/beta-Hydrolases"/>
    <property type="match status" value="1"/>
</dbReference>
<dbReference type="EMBL" id="JAERRJ010000002">
    <property type="protein sequence ID" value="MBL1074172.1"/>
    <property type="molecule type" value="Genomic_DNA"/>
</dbReference>
<dbReference type="PANTHER" id="PTHR43194">
    <property type="entry name" value="HYDROLASE ALPHA/BETA FOLD FAMILY"/>
    <property type="match status" value="1"/>
</dbReference>
<name>A0ABS1M0H4_9NOCA</name>
<organism evidence="2 3">
    <name type="scientific">Nocardia acididurans</name>
    <dbReference type="NCBI Taxonomy" id="2802282"/>
    <lineage>
        <taxon>Bacteria</taxon>
        <taxon>Bacillati</taxon>
        <taxon>Actinomycetota</taxon>
        <taxon>Actinomycetes</taxon>
        <taxon>Mycobacteriales</taxon>
        <taxon>Nocardiaceae</taxon>
        <taxon>Nocardia</taxon>
    </lineage>
</organism>
<evidence type="ECO:0000259" key="1">
    <source>
        <dbReference type="Pfam" id="PF12697"/>
    </source>
</evidence>
<keyword evidence="2" id="KW-0378">Hydrolase</keyword>
<keyword evidence="3" id="KW-1185">Reference proteome</keyword>
<protein>
    <submittedName>
        <fullName evidence="2">Alpha/beta hydrolase</fullName>
    </submittedName>
</protein>
<dbReference type="Proteomes" id="UP000602198">
    <property type="component" value="Unassembled WGS sequence"/>
</dbReference>
<dbReference type="InterPro" id="IPR000073">
    <property type="entry name" value="AB_hydrolase_1"/>
</dbReference>
<dbReference type="RefSeq" id="WP_201944994.1">
    <property type="nucleotide sequence ID" value="NZ_JAERRJ010000002.1"/>
</dbReference>
<dbReference type="PRINTS" id="PR00111">
    <property type="entry name" value="ABHYDROLASE"/>
</dbReference>
<evidence type="ECO:0000313" key="2">
    <source>
        <dbReference type="EMBL" id="MBL1074172.1"/>
    </source>
</evidence>
<feature type="domain" description="AB hydrolase-1" evidence="1">
    <location>
        <begin position="33"/>
        <end position="248"/>
    </location>
</feature>
<gene>
    <name evidence="2" type="ORF">JK358_07160</name>
</gene>
<proteinExistence type="predicted"/>